<evidence type="ECO:0000256" key="6">
    <source>
        <dbReference type="ARBA" id="ARBA00022801"/>
    </source>
</evidence>
<organism evidence="9 10">
    <name type="scientific">Desulfotomaculum copahuensis</name>
    <dbReference type="NCBI Taxonomy" id="1838280"/>
    <lineage>
        <taxon>Bacteria</taxon>
        <taxon>Bacillati</taxon>
        <taxon>Bacillota</taxon>
        <taxon>Clostridia</taxon>
        <taxon>Eubacteriales</taxon>
        <taxon>Desulfotomaculaceae</taxon>
        <taxon>Desulfotomaculum</taxon>
    </lineage>
</organism>
<gene>
    <name evidence="9" type="ORF">A6M21_16940</name>
</gene>
<evidence type="ECO:0000256" key="1">
    <source>
        <dbReference type="ARBA" id="ARBA00001946"/>
    </source>
</evidence>
<name>A0A1B7LIB8_9FIRM</name>
<dbReference type="GO" id="GO:0016787">
    <property type="term" value="F:hydrolase activity"/>
    <property type="evidence" value="ECO:0007669"/>
    <property type="project" value="UniProtKB-KW"/>
</dbReference>
<dbReference type="AlphaFoldDB" id="A0A1B7LIB8"/>
<evidence type="ECO:0000256" key="7">
    <source>
        <dbReference type="ARBA" id="ARBA00022842"/>
    </source>
</evidence>
<dbReference type="Pfam" id="PF09827">
    <property type="entry name" value="CRISPR_Cas2"/>
    <property type="match status" value="1"/>
</dbReference>
<dbReference type="HAMAP" id="MF_01471">
    <property type="entry name" value="Cas2"/>
    <property type="match status" value="1"/>
</dbReference>
<keyword evidence="6" id="KW-0378">Hydrolase</keyword>
<dbReference type="GO" id="GO:0043571">
    <property type="term" value="P:maintenance of CRISPR repeat elements"/>
    <property type="evidence" value="ECO:0007669"/>
    <property type="project" value="InterPro"/>
</dbReference>
<keyword evidence="3" id="KW-0540">Nuclease</keyword>
<keyword evidence="7" id="KW-0460">Magnesium</keyword>
<dbReference type="PANTHER" id="PTHR34405:SF3">
    <property type="entry name" value="CRISPR-ASSOCIATED ENDORIBONUCLEASE CAS2 3"/>
    <property type="match status" value="1"/>
</dbReference>
<dbReference type="CDD" id="cd09725">
    <property type="entry name" value="Cas2_I_II_III"/>
    <property type="match status" value="1"/>
</dbReference>
<evidence type="ECO:0000256" key="5">
    <source>
        <dbReference type="ARBA" id="ARBA00022759"/>
    </source>
</evidence>
<reference evidence="9 10" key="1">
    <citation type="submission" date="2016-04" db="EMBL/GenBank/DDBJ databases">
        <authorList>
            <person name="Evans L.H."/>
            <person name="Alamgir A."/>
            <person name="Owens N."/>
            <person name="Weber N.D."/>
            <person name="Virtaneva K."/>
            <person name="Barbian K."/>
            <person name="Babar A."/>
            <person name="Rosenke K."/>
        </authorList>
    </citation>
    <scope>NUCLEOTIDE SEQUENCE [LARGE SCALE GENOMIC DNA]</scope>
    <source>
        <strain evidence="9 10">LMa1</strain>
    </source>
</reference>
<dbReference type="InterPro" id="IPR021127">
    <property type="entry name" value="CRISPR_associated_Cas2"/>
</dbReference>
<dbReference type="EMBL" id="LYVF01000038">
    <property type="protein sequence ID" value="OAT86160.1"/>
    <property type="molecule type" value="Genomic_DNA"/>
</dbReference>
<dbReference type="GO" id="GO:0004521">
    <property type="term" value="F:RNA endonuclease activity"/>
    <property type="evidence" value="ECO:0007669"/>
    <property type="project" value="InterPro"/>
</dbReference>
<dbReference type="InterPro" id="IPR019199">
    <property type="entry name" value="Virulence_VapD/CRISPR_Cas2"/>
</dbReference>
<proteinExistence type="inferred from homology"/>
<keyword evidence="10" id="KW-1185">Reference proteome</keyword>
<dbReference type="GO" id="GO:0046872">
    <property type="term" value="F:metal ion binding"/>
    <property type="evidence" value="ECO:0007669"/>
    <property type="project" value="UniProtKB-KW"/>
</dbReference>
<evidence type="ECO:0000256" key="4">
    <source>
        <dbReference type="ARBA" id="ARBA00022723"/>
    </source>
</evidence>
<comment type="caution">
    <text evidence="9">The sequence shown here is derived from an EMBL/GenBank/DDBJ whole genome shotgun (WGS) entry which is preliminary data.</text>
</comment>
<comment type="cofactor">
    <cofactor evidence="1">
        <name>Mg(2+)</name>
        <dbReference type="ChEBI" id="CHEBI:18420"/>
    </cofactor>
</comment>
<dbReference type="Gene3D" id="3.30.70.240">
    <property type="match status" value="1"/>
</dbReference>
<keyword evidence="8" id="KW-0051">Antiviral defense</keyword>
<evidence type="ECO:0000313" key="10">
    <source>
        <dbReference type="Proteomes" id="UP000078532"/>
    </source>
</evidence>
<comment type="similarity">
    <text evidence="2">Belongs to the CRISPR-associated endoribonuclease Cas2 protein family.</text>
</comment>
<dbReference type="GO" id="GO:0051607">
    <property type="term" value="P:defense response to virus"/>
    <property type="evidence" value="ECO:0007669"/>
    <property type="project" value="UniProtKB-KW"/>
</dbReference>
<keyword evidence="5 9" id="KW-0255">Endonuclease</keyword>
<sequence length="98" mass="11913">MLPLAYCEPVRKQRNKYFGQNFSILEGTKVIMENYIIAYDIGDDRCRLKIYKTMKDYAVPVQYSVFECSLRKEDYLMLRYKLEKLIRKDEDSIVFYRQ</sequence>
<dbReference type="SUPFAM" id="SSF143430">
    <property type="entry name" value="TTP0101/SSO1404-like"/>
    <property type="match status" value="1"/>
</dbReference>
<evidence type="ECO:0000256" key="2">
    <source>
        <dbReference type="ARBA" id="ARBA00009959"/>
    </source>
</evidence>
<dbReference type="STRING" id="1838280.A6M21_16940"/>
<dbReference type="NCBIfam" id="TIGR01573">
    <property type="entry name" value="cas2"/>
    <property type="match status" value="1"/>
</dbReference>
<dbReference type="PANTHER" id="PTHR34405">
    <property type="entry name" value="CRISPR-ASSOCIATED ENDORIBONUCLEASE CAS2"/>
    <property type="match status" value="1"/>
</dbReference>
<evidence type="ECO:0000256" key="8">
    <source>
        <dbReference type="ARBA" id="ARBA00023118"/>
    </source>
</evidence>
<evidence type="ECO:0000256" key="3">
    <source>
        <dbReference type="ARBA" id="ARBA00022722"/>
    </source>
</evidence>
<dbReference type="Proteomes" id="UP000078532">
    <property type="component" value="Unassembled WGS sequence"/>
</dbReference>
<protein>
    <submittedName>
        <fullName evidence="9">CRISPR-associated endonuclease Cas2</fullName>
    </submittedName>
</protein>
<accession>A0A1B7LIB8</accession>
<keyword evidence="4" id="KW-0479">Metal-binding</keyword>
<evidence type="ECO:0000313" key="9">
    <source>
        <dbReference type="EMBL" id="OAT86160.1"/>
    </source>
</evidence>
<feature type="non-terminal residue" evidence="9">
    <location>
        <position position="98"/>
    </location>
</feature>